<reference evidence="1 2" key="1">
    <citation type="submission" date="2016-07" db="EMBL/GenBank/DDBJ databases">
        <title>Pervasive Adenine N6-methylation of Active Genes in Fungi.</title>
        <authorList>
            <consortium name="DOE Joint Genome Institute"/>
            <person name="Mondo S.J."/>
            <person name="Dannebaum R.O."/>
            <person name="Kuo R.C."/>
            <person name="Labutti K."/>
            <person name="Haridas S."/>
            <person name="Kuo A."/>
            <person name="Salamov A."/>
            <person name="Ahrendt S.R."/>
            <person name="Lipzen A."/>
            <person name="Sullivan W."/>
            <person name="Andreopoulos W.B."/>
            <person name="Clum A."/>
            <person name="Lindquist E."/>
            <person name="Daum C."/>
            <person name="Ramamoorthy G.K."/>
            <person name="Gryganskyi A."/>
            <person name="Culley D."/>
            <person name="Magnuson J.K."/>
            <person name="James T.Y."/>
            <person name="O'Malley M.A."/>
            <person name="Stajich J.E."/>
            <person name="Spatafora J.W."/>
            <person name="Visel A."/>
            <person name="Grigoriev I.V."/>
        </authorList>
    </citation>
    <scope>NUCLEOTIDE SEQUENCE [LARGE SCALE GENOMIC DNA]</scope>
    <source>
        <strain evidence="1 2">NRRL 3301</strain>
    </source>
</reference>
<evidence type="ECO:0000313" key="1">
    <source>
        <dbReference type="EMBL" id="ORX43869.1"/>
    </source>
</evidence>
<dbReference type="AlphaFoldDB" id="A0A1X2G3K1"/>
<proteinExistence type="predicted"/>
<dbReference type="EMBL" id="MCGT01000052">
    <property type="protein sequence ID" value="ORX43869.1"/>
    <property type="molecule type" value="Genomic_DNA"/>
</dbReference>
<dbReference type="Proteomes" id="UP000242146">
    <property type="component" value="Unassembled WGS sequence"/>
</dbReference>
<protein>
    <submittedName>
        <fullName evidence="1">Uncharacterized protein</fullName>
    </submittedName>
</protein>
<evidence type="ECO:0000313" key="2">
    <source>
        <dbReference type="Proteomes" id="UP000242146"/>
    </source>
</evidence>
<gene>
    <name evidence="1" type="ORF">DM01DRAFT_1196149</name>
</gene>
<accession>A0A1X2G3K1</accession>
<organism evidence="1 2">
    <name type="scientific">Hesseltinella vesiculosa</name>
    <dbReference type="NCBI Taxonomy" id="101127"/>
    <lineage>
        <taxon>Eukaryota</taxon>
        <taxon>Fungi</taxon>
        <taxon>Fungi incertae sedis</taxon>
        <taxon>Mucoromycota</taxon>
        <taxon>Mucoromycotina</taxon>
        <taxon>Mucoromycetes</taxon>
        <taxon>Mucorales</taxon>
        <taxon>Cunninghamellaceae</taxon>
        <taxon>Hesseltinella</taxon>
    </lineage>
</organism>
<sequence>MGRKVCGLASGGKSDEVVGQRRHVPEFVCKLSVLLVSLKLDDMGNDNIAKSTATDGYLIYDHPSRFVLESS</sequence>
<name>A0A1X2G3K1_9FUNG</name>
<keyword evidence="2" id="KW-1185">Reference proteome</keyword>
<comment type="caution">
    <text evidence="1">The sequence shown here is derived from an EMBL/GenBank/DDBJ whole genome shotgun (WGS) entry which is preliminary data.</text>
</comment>